<reference evidence="2" key="2">
    <citation type="submission" date="2021-12" db="EMBL/GenBank/DDBJ databases">
        <title>Resequencing data analysis of finger millet.</title>
        <authorList>
            <person name="Hatakeyama M."/>
            <person name="Aluri S."/>
            <person name="Balachadran M.T."/>
            <person name="Sivarajan S.R."/>
            <person name="Poveda L."/>
            <person name="Shimizu-Inatsugi R."/>
            <person name="Schlapbach R."/>
            <person name="Sreeman S.M."/>
            <person name="Shimizu K.K."/>
        </authorList>
    </citation>
    <scope>NUCLEOTIDE SEQUENCE</scope>
</reference>
<reference evidence="2" key="1">
    <citation type="journal article" date="2018" name="DNA Res.">
        <title>Multiple hybrid de novo genome assembly of finger millet, an orphan allotetraploid crop.</title>
        <authorList>
            <person name="Hatakeyama M."/>
            <person name="Aluri S."/>
            <person name="Balachadran M.T."/>
            <person name="Sivarajan S.R."/>
            <person name="Patrignani A."/>
            <person name="Gruter S."/>
            <person name="Poveda L."/>
            <person name="Shimizu-Inatsugi R."/>
            <person name="Baeten J."/>
            <person name="Francoijs K.J."/>
            <person name="Nataraja K.N."/>
            <person name="Reddy Y.A.N."/>
            <person name="Phadnis S."/>
            <person name="Ravikumar R.L."/>
            <person name="Schlapbach R."/>
            <person name="Sreeman S.M."/>
            <person name="Shimizu K.K."/>
        </authorList>
    </citation>
    <scope>NUCLEOTIDE SEQUENCE</scope>
</reference>
<evidence type="ECO:0000256" key="1">
    <source>
        <dbReference type="SAM" id="MobiDB-lite"/>
    </source>
</evidence>
<proteinExistence type="predicted"/>
<evidence type="ECO:0000313" key="3">
    <source>
        <dbReference type="Proteomes" id="UP001054889"/>
    </source>
</evidence>
<dbReference type="EMBL" id="BQKI01000075">
    <property type="protein sequence ID" value="GJN21382.1"/>
    <property type="molecule type" value="Genomic_DNA"/>
</dbReference>
<feature type="region of interest" description="Disordered" evidence="1">
    <location>
        <begin position="1"/>
        <end position="40"/>
    </location>
</feature>
<protein>
    <submittedName>
        <fullName evidence="2">Uncharacterized protein</fullName>
    </submittedName>
</protein>
<feature type="region of interest" description="Disordered" evidence="1">
    <location>
        <begin position="54"/>
        <end position="96"/>
    </location>
</feature>
<sequence length="113" mass="12330">MELGNCVLREEGSGGRDPPVKTMPTAASKRSRCESGDTMIPSFGWSRTAFSAEPGKPIKKLKKKELAGRMTEQRPMTSTEAANGRKEGQGGAGRKTRFGVKVRRYKLLAEVIC</sequence>
<accession>A0AAV5EFP9</accession>
<keyword evidence="3" id="KW-1185">Reference proteome</keyword>
<dbReference type="Proteomes" id="UP001054889">
    <property type="component" value="Unassembled WGS sequence"/>
</dbReference>
<dbReference type="AlphaFoldDB" id="A0AAV5EFP9"/>
<organism evidence="2 3">
    <name type="scientific">Eleusine coracana subsp. coracana</name>
    <dbReference type="NCBI Taxonomy" id="191504"/>
    <lineage>
        <taxon>Eukaryota</taxon>
        <taxon>Viridiplantae</taxon>
        <taxon>Streptophyta</taxon>
        <taxon>Embryophyta</taxon>
        <taxon>Tracheophyta</taxon>
        <taxon>Spermatophyta</taxon>
        <taxon>Magnoliopsida</taxon>
        <taxon>Liliopsida</taxon>
        <taxon>Poales</taxon>
        <taxon>Poaceae</taxon>
        <taxon>PACMAD clade</taxon>
        <taxon>Chloridoideae</taxon>
        <taxon>Cynodonteae</taxon>
        <taxon>Eleusininae</taxon>
        <taxon>Eleusine</taxon>
    </lineage>
</organism>
<gene>
    <name evidence="2" type="primary">gb08852</name>
    <name evidence="2" type="ORF">PR202_gb08852</name>
</gene>
<name>A0AAV5EFP9_ELECO</name>
<comment type="caution">
    <text evidence="2">The sequence shown here is derived from an EMBL/GenBank/DDBJ whole genome shotgun (WGS) entry which is preliminary data.</text>
</comment>
<evidence type="ECO:0000313" key="2">
    <source>
        <dbReference type="EMBL" id="GJN21382.1"/>
    </source>
</evidence>